<keyword evidence="2 5" id="KW-0812">Transmembrane</keyword>
<feature type="transmembrane region" description="Helical" evidence="5">
    <location>
        <begin position="306"/>
        <end position="324"/>
    </location>
</feature>
<dbReference type="EMBL" id="AP009510">
    <property type="protein sequence ID" value="BAG13746.1"/>
    <property type="molecule type" value="Genomic_DNA"/>
</dbReference>
<dbReference type="InterPro" id="IPR024163">
    <property type="entry name" value="Aerotolerance_reg_N"/>
</dbReference>
<feature type="transmembrane region" description="Helical" evidence="5">
    <location>
        <begin position="53"/>
        <end position="74"/>
    </location>
</feature>
<evidence type="ECO:0000313" key="8">
    <source>
        <dbReference type="Proteomes" id="UP000001691"/>
    </source>
</evidence>
<dbReference type="SMART" id="SM00327">
    <property type="entry name" value="VWA"/>
    <property type="match status" value="1"/>
</dbReference>
<organism evidence="7 8">
    <name type="scientific">Endomicrobium trichonymphae</name>
    <dbReference type="NCBI Taxonomy" id="1408204"/>
    <lineage>
        <taxon>Bacteria</taxon>
        <taxon>Pseudomonadati</taxon>
        <taxon>Elusimicrobiota</taxon>
        <taxon>Endomicrobiia</taxon>
        <taxon>Endomicrobiales</taxon>
        <taxon>Endomicrobiaceae</taxon>
        <taxon>Candidatus Endomicrobiellum</taxon>
    </lineage>
</organism>
<sequence>MRFANPLYLLIFLPLLALAYVYISIIKKNSFKPCISFSRVNLLKSNNPEFKKILLNILKVLKCVSLILIIIALAKPQKGKTFEHLSDQGIDIIVALDTSTSMRSLDFRSLNRMEAAKKVIRDFMKERKYDRIGLVIFSGLAFTQCPLTTDKDSLAEFINNINIGDTGLDGTAIGSAIMTSVNRLKDSRAKSRIIILVTDGNNNMGEIDPLTASKIARSYDIKIYAVGVGSLDGAIYEVDDPFLGKREIKYRKDAINESVLKEVAYNTSGGYFRAQDVKSFENIMKQIDKLEKDDIEVMRFTNYRELYKYFLIPSFILLLLIIVLENTYLRKLP</sequence>
<dbReference type="KEGG" id="rsd:TGRD_262"/>
<evidence type="ECO:0000313" key="7">
    <source>
        <dbReference type="EMBL" id="BAG13746.1"/>
    </source>
</evidence>
<protein>
    <submittedName>
        <fullName evidence="7">Aerotolerance-related cytoplasmic membrane protein BatA</fullName>
    </submittedName>
</protein>
<dbReference type="STRING" id="471821.TGRD_263"/>
<dbReference type="AlphaFoldDB" id="B1GZR4"/>
<evidence type="ECO:0000256" key="2">
    <source>
        <dbReference type="ARBA" id="ARBA00022692"/>
    </source>
</evidence>
<name>B1GZR4_ENDTX</name>
<feature type="domain" description="VWFA" evidence="6">
    <location>
        <begin position="91"/>
        <end position="287"/>
    </location>
</feature>
<dbReference type="InterPro" id="IPR050768">
    <property type="entry name" value="UPF0353/GerABKA_families"/>
</dbReference>
<keyword evidence="3 5" id="KW-1133">Transmembrane helix</keyword>
<dbReference type="Gene3D" id="3.40.50.410">
    <property type="entry name" value="von Willebrand factor, type A domain"/>
    <property type="match status" value="1"/>
</dbReference>
<evidence type="ECO:0000256" key="3">
    <source>
        <dbReference type="ARBA" id="ARBA00022989"/>
    </source>
</evidence>
<dbReference type="PATRIC" id="fig|471821.5.peg.394"/>
<evidence type="ECO:0000256" key="1">
    <source>
        <dbReference type="ARBA" id="ARBA00022475"/>
    </source>
</evidence>
<dbReference type="InterPro" id="IPR036465">
    <property type="entry name" value="vWFA_dom_sf"/>
</dbReference>
<keyword evidence="4 5" id="KW-0472">Membrane</keyword>
<proteinExistence type="predicted"/>
<evidence type="ECO:0000256" key="5">
    <source>
        <dbReference type="SAM" id="Phobius"/>
    </source>
</evidence>
<keyword evidence="8" id="KW-1185">Reference proteome</keyword>
<dbReference type="PANTHER" id="PTHR22550:SF5">
    <property type="entry name" value="LEUCINE ZIPPER PROTEIN 4"/>
    <property type="match status" value="1"/>
</dbReference>
<dbReference type="InterPro" id="IPR002035">
    <property type="entry name" value="VWF_A"/>
</dbReference>
<dbReference type="HOGENOM" id="CLU_024570_0_0_0"/>
<feature type="transmembrane region" description="Helical" evidence="5">
    <location>
        <begin position="7"/>
        <end position="26"/>
    </location>
</feature>
<dbReference type="PROSITE" id="PS50234">
    <property type="entry name" value="VWFA"/>
    <property type="match status" value="1"/>
</dbReference>
<dbReference type="PANTHER" id="PTHR22550">
    <property type="entry name" value="SPORE GERMINATION PROTEIN"/>
    <property type="match status" value="1"/>
</dbReference>
<evidence type="ECO:0000256" key="4">
    <source>
        <dbReference type="ARBA" id="ARBA00023136"/>
    </source>
</evidence>
<dbReference type="SUPFAM" id="SSF53300">
    <property type="entry name" value="vWA-like"/>
    <property type="match status" value="1"/>
</dbReference>
<evidence type="ECO:0000259" key="6">
    <source>
        <dbReference type="PROSITE" id="PS50234"/>
    </source>
</evidence>
<dbReference type="Pfam" id="PF00092">
    <property type="entry name" value="VWA"/>
    <property type="match status" value="1"/>
</dbReference>
<gene>
    <name evidence="7" type="ordered locus">TGRD_262</name>
</gene>
<reference evidence="8" key="1">
    <citation type="journal article" date="2008" name="Proc. Natl. Acad. Sci. U.S.A.">
        <title>Complete genome of the uncultured termite group 1 bacteria in a single host protist cell.</title>
        <authorList>
            <person name="Hongoh Y."/>
            <person name="Sharma V.K."/>
            <person name="Prakash T."/>
            <person name="Noda S."/>
            <person name="Taylor T.D."/>
            <person name="Kudo T."/>
            <person name="Sakaki Y."/>
            <person name="Toyoda A."/>
            <person name="Hattori M."/>
            <person name="Ohkuma M."/>
        </authorList>
    </citation>
    <scope>NUCLEOTIDE SEQUENCE [LARGE SCALE GENOMIC DNA]</scope>
    <source>
        <strain evidence="8">Rs-D17 genomovar Ri2008</strain>
    </source>
</reference>
<dbReference type="Proteomes" id="UP000001691">
    <property type="component" value="Chromosome"/>
</dbReference>
<dbReference type="Pfam" id="PF07584">
    <property type="entry name" value="BatA"/>
    <property type="match status" value="1"/>
</dbReference>
<accession>B1GZR4</accession>
<keyword evidence="1" id="KW-1003">Cell membrane</keyword>